<dbReference type="AlphaFoldDB" id="A0A3P6EKU5"/>
<dbReference type="InterPro" id="IPR000477">
    <property type="entry name" value="RT_dom"/>
</dbReference>
<dbReference type="PROSITE" id="PS50878">
    <property type="entry name" value="RT_POL"/>
    <property type="match status" value="1"/>
</dbReference>
<protein>
    <recommendedName>
        <fullName evidence="1">Reverse transcriptase domain-containing protein</fullName>
    </recommendedName>
</protein>
<feature type="domain" description="Reverse transcriptase" evidence="1">
    <location>
        <begin position="1"/>
        <end position="108"/>
    </location>
</feature>
<sequence length="108" mass="12310">MIFPPLFRTWLKECITSPRYSMSINGELTGFFKGEKWLRHGDCISPYLFIMVMEALSKFLENVVGEGKVRLHPQCEDPQITHLLFADDLLIFSDGSRHSLSGISSVMT</sequence>
<organism evidence="2">
    <name type="scientific">Brassica oleracea</name>
    <name type="common">Wild cabbage</name>
    <dbReference type="NCBI Taxonomy" id="3712"/>
    <lineage>
        <taxon>Eukaryota</taxon>
        <taxon>Viridiplantae</taxon>
        <taxon>Streptophyta</taxon>
        <taxon>Embryophyta</taxon>
        <taxon>Tracheophyta</taxon>
        <taxon>Spermatophyta</taxon>
        <taxon>Magnoliopsida</taxon>
        <taxon>eudicotyledons</taxon>
        <taxon>Gunneridae</taxon>
        <taxon>Pentapetalae</taxon>
        <taxon>rosids</taxon>
        <taxon>malvids</taxon>
        <taxon>Brassicales</taxon>
        <taxon>Brassicaceae</taxon>
        <taxon>Brassiceae</taxon>
        <taxon>Brassica</taxon>
    </lineage>
</organism>
<evidence type="ECO:0000259" key="1">
    <source>
        <dbReference type="PROSITE" id="PS50878"/>
    </source>
</evidence>
<name>A0A3P6EKU5_BRAOL</name>
<dbReference type="PANTHER" id="PTHR46890:SF48">
    <property type="entry name" value="RNA-DIRECTED DNA POLYMERASE"/>
    <property type="match status" value="1"/>
</dbReference>
<reference evidence="2" key="1">
    <citation type="submission" date="2018-11" db="EMBL/GenBank/DDBJ databases">
        <authorList>
            <consortium name="Genoscope - CEA"/>
            <person name="William W."/>
        </authorList>
    </citation>
    <scope>NUCLEOTIDE SEQUENCE</scope>
</reference>
<evidence type="ECO:0000313" key="2">
    <source>
        <dbReference type="EMBL" id="VDD45247.1"/>
    </source>
</evidence>
<dbReference type="EMBL" id="LR031877">
    <property type="protein sequence ID" value="VDD45247.1"/>
    <property type="molecule type" value="Genomic_DNA"/>
</dbReference>
<dbReference type="InterPro" id="IPR052343">
    <property type="entry name" value="Retrotransposon-Effector_Assoc"/>
</dbReference>
<gene>
    <name evidence="2" type="ORF">BOLC5T32794H</name>
</gene>
<accession>A0A3P6EKU5</accession>
<proteinExistence type="predicted"/>
<dbReference type="Pfam" id="PF00078">
    <property type="entry name" value="RVT_1"/>
    <property type="match status" value="1"/>
</dbReference>
<dbReference type="PANTHER" id="PTHR46890">
    <property type="entry name" value="NON-LTR RETROLELEMENT REVERSE TRANSCRIPTASE-LIKE PROTEIN-RELATED"/>
    <property type="match status" value="1"/>
</dbReference>